<name>A0A934NJG1_9FLAO</name>
<comment type="caution">
    <text evidence="2">The sequence shown here is derived from an EMBL/GenBank/DDBJ whole genome shotgun (WGS) entry which is preliminary data.</text>
</comment>
<evidence type="ECO:0000313" key="2">
    <source>
        <dbReference type="EMBL" id="MBJ7882508.1"/>
    </source>
</evidence>
<keyword evidence="1" id="KW-0812">Transmembrane</keyword>
<evidence type="ECO:0000313" key="3">
    <source>
        <dbReference type="Proteomes" id="UP000662373"/>
    </source>
</evidence>
<feature type="transmembrane region" description="Helical" evidence="1">
    <location>
        <begin position="7"/>
        <end position="30"/>
    </location>
</feature>
<proteinExistence type="predicted"/>
<keyword evidence="1" id="KW-1133">Transmembrane helix</keyword>
<evidence type="ECO:0000256" key="1">
    <source>
        <dbReference type="SAM" id="Phobius"/>
    </source>
</evidence>
<keyword evidence="1" id="KW-0472">Membrane</keyword>
<dbReference type="Proteomes" id="UP000662373">
    <property type="component" value="Unassembled WGS sequence"/>
</dbReference>
<dbReference type="EMBL" id="JAEHJZ010000049">
    <property type="protein sequence ID" value="MBJ7882508.1"/>
    <property type="molecule type" value="Genomic_DNA"/>
</dbReference>
<sequence>MKKTKKILNWFFGGISLTYILIIIFPQFIFANKLEYKNFSVYYHSNEINTENLKSVLEESQKLLMTTKLFETEINQDVFICNSYNEFSFFALLSRKAFAVHYPITQNIFLSKSSISDNYILRNGERNNKRTLSGVIAHETTHSLLENKLGTLKYKLLPTWKVEGYCDFVANESSLNEQKGFKDICIDKENSNSLAFKYFKYRISTQYLFNERKISMEEFLNNNFDLNEINENLKEKYCTQ</sequence>
<organism evidence="2 3">
    <name type="scientific">Gelidibacter salicanalis</name>
    <dbReference type="NCBI Taxonomy" id="291193"/>
    <lineage>
        <taxon>Bacteria</taxon>
        <taxon>Pseudomonadati</taxon>
        <taxon>Bacteroidota</taxon>
        <taxon>Flavobacteriia</taxon>
        <taxon>Flavobacteriales</taxon>
        <taxon>Flavobacteriaceae</taxon>
        <taxon>Gelidibacter</taxon>
    </lineage>
</organism>
<protein>
    <submittedName>
        <fullName evidence="2">Uncharacterized protein</fullName>
    </submittedName>
</protein>
<gene>
    <name evidence="2" type="ORF">JEM65_17880</name>
</gene>
<dbReference type="AlphaFoldDB" id="A0A934NJG1"/>
<keyword evidence="3" id="KW-1185">Reference proteome</keyword>
<reference evidence="2 3" key="1">
    <citation type="submission" date="2020-09" db="EMBL/GenBank/DDBJ databases">
        <title>Draft genome of Gelidibacter salicanalis PAMC21136.</title>
        <authorList>
            <person name="Park H."/>
        </authorList>
    </citation>
    <scope>NUCLEOTIDE SEQUENCE [LARGE SCALE GENOMIC DNA]</scope>
    <source>
        <strain evidence="2 3">PAMC21136</strain>
    </source>
</reference>
<dbReference type="RefSeq" id="WP_199602637.1">
    <property type="nucleotide sequence ID" value="NZ_JAEHJZ010000049.1"/>
</dbReference>
<accession>A0A934NJG1</accession>